<protein>
    <submittedName>
        <fullName evidence="2">Uncharacterized protein</fullName>
    </submittedName>
</protein>
<proteinExistence type="predicted"/>
<evidence type="ECO:0000313" key="2">
    <source>
        <dbReference type="EMBL" id="AWY43933.1"/>
    </source>
</evidence>
<accession>A0A2Z4RRY5</accession>
<dbReference type="Proteomes" id="UP000250299">
    <property type="component" value="Chromosome"/>
</dbReference>
<gene>
    <name evidence="2" type="ORF">DKY63_30100</name>
</gene>
<name>A0A2Z4RRY5_PSEPU</name>
<dbReference type="EMBL" id="CP029693">
    <property type="protein sequence ID" value="AWY43933.1"/>
    <property type="molecule type" value="Genomic_DNA"/>
</dbReference>
<feature type="region of interest" description="Disordered" evidence="1">
    <location>
        <begin position="52"/>
        <end position="71"/>
    </location>
</feature>
<sequence>MPPSRASLAPTKARPPSALWEQSLLAIASSATPQNRGASIAGKPCSYTYGTGAGSGSLVTRNKPHNPEMFP</sequence>
<reference evidence="2 3" key="1">
    <citation type="submission" date="2018-05" db="EMBL/GenBank/DDBJ databases">
        <title>Whole genome sequence of Pseudomonas putida JBC17.</title>
        <authorList>
            <person name="Lee Y.H."/>
            <person name="David K."/>
        </authorList>
    </citation>
    <scope>NUCLEOTIDE SEQUENCE [LARGE SCALE GENOMIC DNA]</scope>
    <source>
        <strain evidence="2 3">JBC17</strain>
    </source>
</reference>
<evidence type="ECO:0000313" key="3">
    <source>
        <dbReference type="Proteomes" id="UP000250299"/>
    </source>
</evidence>
<dbReference type="AlphaFoldDB" id="A0A2Z4RRY5"/>
<evidence type="ECO:0000256" key="1">
    <source>
        <dbReference type="SAM" id="MobiDB-lite"/>
    </source>
</evidence>
<organism evidence="2 3">
    <name type="scientific">Pseudomonas putida</name>
    <name type="common">Arthrobacter siderocapsulatus</name>
    <dbReference type="NCBI Taxonomy" id="303"/>
    <lineage>
        <taxon>Bacteria</taxon>
        <taxon>Pseudomonadati</taxon>
        <taxon>Pseudomonadota</taxon>
        <taxon>Gammaproteobacteria</taxon>
        <taxon>Pseudomonadales</taxon>
        <taxon>Pseudomonadaceae</taxon>
        <taxon>Pseudomonas</taxon>
    </lineage>
</organism>